<accession>A0A9W9M7X6</accession>
<keyword evidence="2" id="KW-1185">Reference proteome</keyword>
<dbReference type="EMBL" id="JAPQKQ010000006">
    <property type="protein sequence ID" value="KAJ5192580.1"/>
    <property type="molecule type" value="Genomic_DNA"/>
</dbReference>
<organism evidence="1 2">
    <name type="scientific">Penicillium cf. viridicatum</name>
    <dbReference type="NCBI Taxonomy" id="2972119"/>
    <lineage>
        <taxon>Eukaryota</taxon>
        <taxon>Fungi</taxon>
        <taxon>Dikarya</taxon>
        <taxon>Ascomycota</taxon>
        <taxon>Pezizomycotina</taxon>
        <taxon>Eurotiomycetes</taxon>
        <taxon>Eurotiomycetidae</taxon>
        <taxon>Eurotiales</taxon>
        <taxon>Aspergillaceae</taxon>
        <taxon>Penicillium</taxon>
    </lineage>
</organism>
<dbReference type="AlphaFoldDB" id="A0A9W9M7X6"/>
<evidence type="ECO:0000313" key="1">
    <source>
        <dbReference type="EMBL" id="KAJ5192580.1"/>
    </source>
</evidence>
<protein>
    <submittedName>
        <fullName evidence="1">Uncharacterized protein</fullName>
    </submittedName>
</protein>
<comment type="caution">
    <text evidence="1">The sequence shown here is derived from an EMBL/GenBank/DDBJ whole genome shotgun (WGS) entry which is preliminary data.</text>
</comment>
<reference evidence="1" key="2">
    <citation type="journal article" date="2023" name="IMA Fungus">
        <title>Comparative genomic study of the Penicillium genus elucidates a diverse pangenome and 15 lateral gene transfer events.</title>
        <authorList>
            <person name="Petersen C."/>
            <person name="Sorensen T."/>
            <person name="Nielsen M.R."/>
            <person name="Sondergaard T.E."/>
            <person name="Sorensen J.L."/>
            <person name="Fitzpatrick D.A."/>
            <person name="Frisvad J.C."/>
            <person name="Nielsen K.L."/>
        </authorList>
    </citation>
    <scope>NUCLEOTIDE SEQUENCE</scope>
    <source>
        <strain evidence="1">IBT 20477</strain>
    </source>
</reference>
<evidence type="ECO:0000313" key="2">
    <source>
        <dbReference type="Proteomes" id="UP001150942"/>
    </source>
</evidence>
<sequence>MASRTSLGSCVNLSDSTWRYISDNQLSYPVPVTDYKSELWTAGVLHIKKAQAAADEQLESVDASRTYSASSIRVYNILTSKLH</sequence>
<gene>
    <name evidence="1" type="ORF">N7449_008722</name>
</gene>
<dbReference type="Proteomes" id="UP001150942">
    <property type="component" value="Unassembled WGS sequence"/>
</dbReference>
<name>A0A9W9M7X6_9EURO</name>
<proteinExistence type="predicted"/>
<reference evidence="1" key="1">
    <citation type="submission" date="2022-11" db="EMBL/GenBank/DDBJ databases">
        <authorList>
            <person name="Petersen C."/>
        </authorList>
    </citation>
    <scope>NUCLEOTIDE SEQUENCE</scope>
    <source>
        <strain evidence="1">IBT 20477</strain>
    </source>
</reference>